<organism evidence="2 3">
    <name type="scientific">Coptis chinensis</name>
    <dbReference type="NCBI Taxonomy" id="261450"/>
    <lineage>
        <taxon>Eukaryota</taxon>
        <taxon>Viridiplantae</taxon>
        <taxon>Streptophyta</taxon>
        <taxon>Embryophyta</taxon>
        <taxon>Tracheophyta</taxon>
        <taxon>Spermatophyta</taxon>
        <taxon>Magnoliopsida</taxon>
        <taxon>Ranunculales</taxon>
        <taxon>Ranunculaceae</taxon>
        <taxon>Coptidoideae</taxon>
        <taxon>Coptis</taxon>
    </lineage>
</organism>
<dbReference type="EMBL" id="JADFTS010000003">
    <property type="protein sequence ID" value="KAF9613340.1"/>
    <property type="molecule type" value="Genomic_DNA"/>
</dbReference>
<feature type="compositionally biased region" description="Polar residues" evidence="1">
    <location>
        <begin position="23"/>
        <end position="32"/>
    </location>
</feature>
<accession>A0A835I6C1</accession>
<evidence type="ECO:0000256" key="1">
    <source>
        <dbReference type="SAM" id="MobiDB-lite"/>
    </source>
</evidence>
<gene>
    <name evidence="2" type="ORF">IFM89_007069</name>
</gene>
<keyword evidence="3" id="KW-1185">Reference proteome</keyword>
<dbReference type="Proteomes" id="UP000631114">
    <property type="component" value="Unassembled WGS sequence"/>
</dbReference>
<sequence>MVNSSLLQQPRAVNVIEVDEEALQNNRANTEDTYGEVHTSKNAQEPHLGDGNATDKEQLRSAEVSGQGLAETIRAPMLSPLQLWLFFKLLAPEAVPSSALVVFQAARENEYSVYDSSDSMNQDRVAADLASSLPITPNRFRAL</sequence>
<reference evidence="2 3" key="1">
    <citation type="submission" date="2020-10" db="EMBL/GenBank/DDBJ databases">
        <title>The Coptis chinensis genome and diversification of protoberbering-type alkaloids.</title>
        <authorList>
            <person name="Wang B."/>
            <person name="Shu S."/>
            <person name="Song C."/>
            <person name="Liu Y."/>
        </authorList>
    </citation>
    <scope>NUCLEOTIDE SEQUENCE [LARGE SCALE GENOMIC DNA]</scope>
    <source>
        <strain evidence="2">HL-2020</strain>
        <tissue evidence="2">Leaf</tissue>
    </source>
</reference>
<evidence type="ECO:0000313" key="2">
    <source>
        <dbReference type="EMBL" id="KAF9613340.1"/>
    </source>
</evidence>
<dbReference type="AlphaFoldDB" id="A0A835I6C1"/>
<protein>
    <submittedName>
        <fullName evidence="2">Uncharacterized protein</fullName>
    </submittedName>
</protein>
<evidence type="ECO:0000313" key="3">
    <source>
        <dbReference type="Proteomes" id="UP000631114"/>
    </source>
</evidence>
<proteinExistence type="predicted"/>
<comment type="caution">
    <text evidence="2">The sequence shown here is derived from an EMBL/GenBank/DDBJ whole genome shotgun (WGS) entry which is preliminary data.</text>
</comment>
<feature type="region of interest" description="Disordered" evidence="1">
    <location>
        <begin position="23"/>
        <end position="66"/>
    </location>
</feature>
<name>A0A835I6C1_9MAGN</name>